<dbReference type="SUPFAM" id="SSF56935">
    <property type="entry name" value="Porins"/>
    <property type="match status" value="1"/>
</dbReference>
<name>A0ABP8FRQ5_9BACT</name>
<dbReference type="Proteomes" id="UP001501844">
    <property type="component" value="Unassembled WGS sequence"/>
</dbReference>
<comment type="caution">
    <text evidence="3">The sequence shown here is derived from an EMBL/GenBank/DDBJ whole genome shotgun (WGS) entry which is preliminary data.</text>
</comment>
<evidence type="ECO:0000313" key="4">
    <source>
        <dbReference type="Proteomes" id="UP001501844"/>
    </source>
</evidence>
<evidence type="ECO:0000259" key="2">
    <source>
        <dbReference type="Pfam" id="PF07715"/>
    </source>
</evidence>
<dbReference type="Gene3D" id="2.170.130.10">
    <property type="entry name" value="TonB-dependent receptor, plug domain"/>
    <property type="match status" value="1"/>
</dbReference>
<feature type="domain" description="TonB-dependent receptor plug" evidence="2">
    <location>
        <begin position="720"/>
        <end position="797"/>
    </location>
</feature>
<gene>
    <name evidence="3" type="ORF">GCM10023183_26920</name>
</gene>
<dbReference type="PROSITE" id="PS52016">
    <property type="entry name" value="TONB_DEPENDENT_REC_3"/>
    <property type="match status" value="1"/>
</dbReference>
<dbReference type="InterPro" id="IPR012910">
    <property type="entry name" value="Plug_dom"/>
</dbReference>
<dbReference type="InterPro" id="IPR039426">
    <property type="entry name" value="TonB-dep_rcpt-like"/>
</dbReference>
<dbReference type="Pfam" id="PF07715">
    <property type="entry name" value="Plug"/>
    <property type="match status" value="1"/>
</dbReference>
<keyword evidence="1" id="KW-1134">Transmembrane beta strand</keyword>
<keyword evidence="3" id="KW-0675">Receptor</keyword>
<dbReference type="RefSeq" id="WP_345167078.1">
    <property type="nucleotide sequence ID" value="NZ_BAABGX010000002.1"/>
</dbReference>
<keyword evidence="4" id="KW-1185">Reference proteome</keyword>
<evidence type="ECO:0000313" key="3">
    <source>
        <dbReference type="EMBL" id="GAA4309636.1"/>
    </source>
</evidence>
<comment type="similarity">
    <text evidence="1">Belongs to the TonB-dependent receptor family.</text>
</comment>
<sequence length="905" mass="99492">MRSPLKLTVYPAVLAFFLLLAAFSPKTWQANPVLDKLLSVLTLFQKNYPQEKVYLHLDKPYYAAGDDIWFKAYLVNGTDNTPSLLSKVLYVELLNQEDSVYSRIAVNVENGVGHGDFMLQDTISEEQYRLRAYTSWMQNFNEDYFFHHNLKIWNPRSGEIVATPTFQFKKQAQGDSVLATVTFKNQKGAAIPSAALTYGTLAEGKQSAKRKANTNAKGEAQLRFLLPSADKPQNTQLLVTLQPEGGKKTTQHSFRIPAPSHQLDVQFLPESGQMVTGMWTVLGVKATNGAGLGQDVKGAVFDQTGKKAADFSTLKFGMGRFGFVPQPGMQYQARVKNSDGSEIVYPLPAAQEKGVVLALDNTKPDNVKVKIYLVGYQDGDKRPQSLSIVGQTGGKVYFTGHVPQPKDLLIVDIPRANFPTGVAQLTLFSETGDPLAERLFFVNHQQSLQLSLTTDKPAYAPREKVTMRLQARDHAGKAVSGHFSIAVTDAQKVEHTPNGSSILTHFLLTSDLRGHIEQPGYYFSSQEPQVALALDNLLLTQGFRRFAWKEILANKLPSLAYPLEQSLTVGGTVLKPSGKPEPFALVTLYDLRNVTNMSQDTADAQGRFRFGVNGLIDSTYIVVKAKPAKGKGPLEVRLDKRLPVTRVSARAPFNALPEMVTPAQQNYLQANREQLRLDQLSGKSILLSTVDINAKKEAPETPFYSGLLTSPDKTVKATELTQGINLLENLRGRVAGLIINNGNVSMRGAGPPLYLLDGMPVDVEFIKGVSILDVENIHIIKPGPSAVMYGTQGGNGVIVVTLKKGASGNRSSTYKYKGVAGYQGIRYQTAREFYMPLYDKPQKEELPDLRTTLFWSPSVQTDVQGNASFSFFAADAQTTYRALVEGFTAYGQLGQGSASIQVRLQ</sequence>
<comment type="subcellular location">
    <subcellularLocation>
        <location evidence="1">Cell outer membrane</location>
        <topology evidence="1">Multi-pass membrane protein</topology>
    </subcellularLocation>
</comment>
<keyword evidence="1" id="KW-0472">Membrane</keyword>
<keyword evidence="1" id="KW-0813">Transport</keyword>
<proteinExistence type="inferred from homology"/>
<dbReference type="InterPro" id="IPR037066">
    <property type="entry name" value="Plug_dom_sf"/>
</dbReference>
<evidence type="ECO:0000256" key="1">
    <source>
        <dbReference type="PROSITE-ProRule" id="PRU01360"/>
    </source>
</evidence>
<organism evidence="3 4">
    <name type="scientific">Nibribacter koreensis</name>
    <dbReference type="NCBI Taxonomy" id="1084519"/>
    <lineage>
        <taxon>Bacteria</taxon>
        <taxon>Pseudomonadati</taxon>
        <taxon>Bacteroidota</taxon>
        <taxon>Cytophagia</taxon>
        <taxon>Cytophagales</taxon>
        <taxon>Hymenobacteraceae</taxon>
        <taxon>Nibribacter</taxon>
    </lineage>
</organism>
<keyword evidence="1" id="KW-0998">Cell outer membrane</keyword>
<dbReference type="EMBL" id="BAABGX010000002">
    <property type="protein sequence ID" value="GAA4309636.1"/>
    <property type="molecule type" value="Genomic_DNA"/>
</dbReference>
<accession>A0ABP8FRQ5</accession>
<dbReference type="Gene3D" id="2.60.40.1930">
    <property type="match status" value="1"/>
</dbReference>
<protein>
    <submittedName>
        <fullName evidence="3">TonB-dependent receptor plug domain-containing protein</fullName>
    </submittedName>
</protein>
<reference evidence="4" key="1">
    <citation type="journal article" date="2019" name="Int. J. Syst. Evol. Microbiol.">
        <title>The Global Catalogue of Microorganisms (GCM) 10K type strain sequencing project: providing services to taxonomists for standard genome sequencing and annotation.</title>
        <authorList>
            <consortium name="The Broad Institute Genomics Platform"/>
            <consortium name="The Broad Institute Genome Sequencing Center for Infectious Disease"/>
            <person name="Wu L."/>
            <person name="Ma J."/>
        </authorList>
    </citation>
    <scope>NUCLEOTIDE SEQUENCE [LARGE SCALE GENOMIC DNA]</scope>
    <source>
        <strain evidence="4">JCM 17917</strain>
    </source>
</reference>
<keyword evidence="1" id="KW-0812">Transmembrane</keyword>